<evidence type="ECO:0000256" key="9">
    <source>
        <dbReference type="SAM" id="Phobius"/>
    </source>
</evidence>
<evidence type="ECO:0000256" key="4">
    <source>
        <dbReference type="ARBA" id="ARBA00024804"/>
    </source>
</evidence>
<sequence length="567" mass="63589">MEWPSVPFTVRVLDDGDIHAATPASKVPSKDFSDLLPATSRAEHDHITICGRPMPPRPLHYQVLTSREIYVTENPELHLVWAKNRIFVKPIPRWLLDPDFWAVHLLATGDGDRHQKQELAACALGFLFTYTALVAYESDFRIAVEKGLIPSKVSWDRWRVLSAQVVRNHCYAAVNPRYWYGELRLSRLNKIYRVRLGYVLRGYSKVVSQAVYEDLLRDNFATLAAVLGYVVIVLTAMQVGLSTDRLVGDSIFQSVSYGFTVFSILAPLVACLGIVAFVAVMFASSWIVTKGSPRFNVTANLDKLRQLLSQLQPPPRFSRNSNNTRRLPRHHAPSDSMSSDHQPLQRHCLVTVGATARFTQLLDEVVGQVFLDFLVGDRFTHLTLQCGRDYEHFSREVLPGIVTRYPSLEITAFDFVDDLSVQMRRCQAAPGLRDAGVVVCHAGTGTILDGMRVGVPLVVVPNPTLKDNHQVEMAEEIQRQGYGIWGRLGDVSYALEQLPPQLDKNKLQFKPHSVDATPVAAAAPLQVDLWQASSALLDRYAMEQPPRPAVNEKGDVRREEVAQMTMD</sequence>
<keyword evidence="12" id="KW-1185">Reference proteome</keyword>
<dbReference type="Pfam" id="PF04101">
    <property type="entry name" value="Glyco_tran_28_C"/>
    <property type="match status" value="1"/>
</dbReference>
<keyword evidence="9" id="KW-0472">Membrane</keyword>
<feature type="domain" description="Glycosyl transferase family 28 C-terminal" evidence="10">
    <location>
        <begin position="348"/>
        <end position="497"/>
    </location>
</feature>
<feature type="transmembrane region" description="Helical" evidence="9">
    <location>
        <begin position="261"/>
        <end position="288"/>
    </location>
</feature>
<comment type="subcellular location">
    <subcellularLocation>
        <location evidence="7">Endoplasmic reticulum</location>
    </subcellularLocation>
</comment>
<comment type="catalytic activity">
    <reaction evidence="6">
        <text>an N-acetyl-alpha-D-glucosaminyl-diphospho-di-trans,poly-cis-dolichol + UDP-N-acetyl-alpha-D-glucosamine = an N,N'-diacetylchitobiosyl-diphospho-di-trans,poly-cis-dolichol + UDP + H(+)</text>
        <dbReference type="Rhea" id="RHEA:23380"/>
        <dbReference type="Rhea" id="RHEA-COMP:19507"/>
        <dbReference type="Rhea" id="RHEA-COMP:19510"/>
        <dbReference type="ChEBI" id="CHEBI:15378"/>
        <dbReference type="ChEBI" id="CHEBI:57269"/>
        <dbReference type="ChEBI" id="CHEBI:57705"/>
        <dbReference type="ChEBI" id="CHEBI:58223"/>
        <dbReference type="ChEBI" id="CHEBI:58427"/>
        <dbReference type="EC" id="2.4.1.141"/>
    </reaction>
</comment>
<evidence type="ECO:0000256" key="5">
    <source>
        <dbReference type="ARBA" id="ARBA00032061"/>
    </source>
</evidence>
<name>A0A8H6NYC1_9PEZI</name>
<comment type="function">
    <text evidence="4 7">Involved in protein N-glycosylation. Essential for the second step of the dolichol-linked oligosaccharide pathway.</text>
</comment>
<proteinExistence type="inferred from homology"/>
<organism evidence="11 12">
    <name type="scientific">Colletotrichum musicola</name>
    <dbReference type="NCBI Taxonomy" id="2175873"/>
    <lineage>
        <taxon>Eukaryota</taxon>
        <taxon>Fungi</taxon>
        <taxon>Dikarya</taxon>
        <taxon>Ascomycota</taxon>
        <taxon>Pezizomycotina</taxon>
        <taxon>Sordariomycetes</taxon>
        <taxon>Hypocreomycetidae</taxon>
        <taxon>Glomerellales</taxon>
        <taxon>Glomerellaceae</taxon>
        <taxon>Colletotrichum</taxon>
        <taxon>Colletotrichum orchidearum species complex</taxon>
    </lineage>
</organism>
<accession>A0A8H6NYC1</accession>
<evidence type="ECO:0000313" key="11">
    <source>
        <dbReference type="EMBL" id="KAF6844777.1"/>
    </source>
</evidence>
<feature type="region of interest" description="Disordered" evidence="8">
    <location>
        <begin position="312"/>
        <end position="342"/>
    </location>
</feature>
<evidence type="ECO:0000256" key="2">
    <source>
        <dbReference type="ARBA" id="ARBA00012614"/>
    </source>
</evidence>
<evidence type="ECO:0000313" key="12">
    <source>
        <dbReference type="Proteomes" id="UP000639643"/>
    </source>
</evidence>
<dbReference type="SUPFAM" id="SSF53756">
    <property type="entry name" value="UDP-Glycosyltransferase/glycogen phosphorylase"/>
    <property type="match status" value="1"/>
</dbReference>
<comment type="caution">
    <text evidence="11">The sequence shown here is derived from an EMBL/GenBank/DDBJ whole genome shotgun (WGS) entry which is preliminary data.</text>
</comment>
<protein>
    <recommendedName>
        <fullName evidence="3 7">UDP-N-acetylglucosamine transferase subunit ALG13</fullName>
        <ecNumber evidence="2 7">2.4.1.141</ecNumber>
    </recommendedName>
    <alternativeName>
        <fullName evidence="5 7">Asparagine-linked glycosylation protein 13</fullName>
    </alternativeName>
</protein>
<dbReference type="AlphaFoldDB" id="A0A8H6NYC1"/>
<evidence type="ECO:0000259" key="10">
    <source>
        <dbReference type="Pfam" id="PF04101"/>
    </source>
</evidence>
<dbReference type="Gene3D" id="3.40.50.2000">
    <property type="entry name" value="Glycogen Phosphorylase B"/>
    <property type="match status" value="1"/>
</dbReference>
<dbReference type="EMBL" id="WIGM01000010">
    <property type="protein sequence ID" value="KAF6844777.1"/>
    <property type="molecule type" value="Genomic_DNA"/>
</dbReference>
<keyword evidence="7 11" id="KW-0808">Transferase</keyword>
<dbReference type="EC" id="2.4.1.141" evidence="2 7"/>
<comment type="subunit">
    <text evidence="1 7">Heterodimer with ALG14 to form a functional enzyme.</text>
</comment>
<keyword evidence="7" id="KW-0328">Glycosyltransferase</keyword>
<dbReference type="PANTHER" id="PTHR34414">
    <property type="entry name" value="HET DOMAIN-CONTAINING PROTEIN-RELATED"/>
    <property type="match status" value="1"/>
</dbReference>
<dbReference type="GO" id="GO:0004577">
    <property type="term" value="F:N-acetylglucosaminyldiphosphodolichol N-acetylglucosaminyltransferase activity"/>
    <property type="evidence" value="ECO:0007669"/>
    <property type="project" value="UniProtKB-EC"/>
</dbReference>
<keyword evidence="9" id="KW-0812">Transmembrane</keyword>
<evidence type="ECO:0000256" key="7">
    <source>
        <dbReference type="RuleBase" id="RU362128"/>
    </source>
</evidence>
<evidence type="ECO:0000256" key="1">
    <source>
        <dbReference type="ARBA" id="ARBA00011198"/>
    </source>
</evidence>
<evidence type="ECO:0000256" key="8">
    <source>
        <dbReference type="SAM" id="MobiDB-lite"/>
    </source>
</evidence>
<gene>
    <name evidence="7" type="primary">ALG13</name>
    <name evidence="11" type="ORF">CMUS01_00711</name>
</gene>
<reference evidence="11" key="1">
    <citation type="journal article" date="2020" name="Phytopathology">
        <title>Genome Sequence Resources of Colletotrichum truncatum, C. plurivorum, C. musicola, and C. sojae: Four Species Pathogenic to Soybean (Glycine max).</title>
        <authorList>
            <person name="Rogerio F."/>
            <person name="Boufleur T.R."/>
            <person name="Ciampi-Guillardi M."/>
            <person name="Sukno S.A."/>
            <person name="Thon M.R."/>
            <person name="Massola Junior N.S."/>
            <person name="Baroncelli R."/>
        </authorList>
    </citation>
    <scope>NUCLEOTIDE SEQUENCE</scope>
    <source>
        <strain evidence="11">LFN0074</strain>
    </source>
</reference>
<dbReference type="InterPro" id="IPR007235">
    <property type="entry name" value="Glyco_trans_28_C"/>
</dbReference>
<feature type="transmembrane region" description="Helical" evidence="9">
    <location>
        <begin position="220"/>
        <end position="241"/>
    </location>
</feature>
<keyword evidence="7" id="KW-0256">Endoplasmic reticulum</keyword>
<dbReference type="PANTHER" id="PTHR34414:SF1">
    <property type="entry name" value="SUBTILISIN-LIKE SERINE PROTEASE"/>
    <property type="match status" value="1"/>
</dbReference>
<dbReference type="Proteomes" id="UP000639643">
    <property type="component" value="Unassembled WGS sequence"/>
</dbReference>
<dbReference type="InterPro" id="IPR046536">
    <property type="entry name" value="DUF6601"/>
</dbReference>
<evidence type="ECO:0000256" key="6">
    <source>
        <dbReference type="ARBA" id="ARBA00048184"/>
    </source>
</evidence>
<evidence type="ECO:0000256" key="3">
    <source>
        <dbReference type="ARBA" id="ARBA00017468"/>
    </source>
</evidence>
<dbReference type="OrthoDB" id="5086500at2759"/>
<comment type="similarity">
    <text evidence="7">Belongs to the glycosyltransferase 28 family.</text>
</comment>
<keyword evidence="9" id="KW-1133">Transmembrane helix</keyword>
<dbReference type="Pfam" id="PF20246">
    <property type="entry name" value="DUF6601"/>
    <property type="match status" value="1"/>
</dbReference>
<dbReference type="GO" id="GO:0005783">
    <property type="term" value="C:endoplasmic reticulum"/>
    <property type="evidence" value="ECO:0007669"/>
    <property type="project" value="UniProtKB-SubCell"/>
</dbReference>